<organism evidence="14 15">
    <name type="scientific">Cryomyces antarcticus</name>
    <dbReference type="NCBI Taxonomy" id="329879"/>
    <lineage>
        <taxon>Eukaryota</taxon>
        <taxon>Fungi</taxon>
        <taxon>Dikarya</taxon>
        <taxon>Ascomycota</taxon>
        <taxon>Pezizomycotina</taxon>
        <taxon>Dothideomycetes</taxon>
        <taxon>Dothideomycetes incertae sedis</taxon>
        <taxon>Cryomyces</taxon>
    </lineage>
</organism>
<evidence type="ECO:0000259" key="12">
    <source>
        <dbReference type="Pfam" id="PF07774"/>
    </source>
</evidence>
<evidence type="ECO:0000313" key="15">
    <source>
        <dbReference type="Proteomes" id="UP001357485"/>
    </source>
</evidence>
<evidence type="ECO:0000256" key="6">
    <source>
        <dbReference type="ARBA" id="ARBA00022729"/>
    </source>
</evidence>
<evidence type="ECO:0000256" key="2">
    <source>
        <dbReference type="ARBA" id="ARBA00007904"/>
    </source>
</evidence>
<accession>A0ABR0KSW8</accession>
<keyword evidence="8" id="KW-1133">Transmembrane helix</keyword>
<dbReference type="PANTHER" id="PTHR21573">
    <property type="entry name" value="ER MEMBRANE PROTEIN COMPLEX SUBUNIT 1"/>
    <property type="match status" value="1"/>
</dbReference>
<dbReference type="Pfam" id="PF07774">
    <property type="entry name" value="EMC1_C"/>
    <property type="match status" value="1"/>
</dbReference>
<dbReference type="SMART" id="SM00564">
    <property type="entry name" value="PQQ"/>
    <property type="match status" value="3"/>
</dbReference>
<keyword evidence="5" id="KW-0812">Transmembrane</keyword>
<comment type="similarity">
    <text evidence="2">Belongs to the EMC1 family.</text>
</comment>
<dbReference type="InterPro" id="IPR015943">
    <property type="entry name" value="WD40/YVTN_repeat-like_dom_sf"/>
</dbReference>
<evidence type="ECO:0000313" key="14">
    <source>
        <dbReference type="EMBL" id="KAK5127299.1"/>
    </source>
</evidence>
<proteinExistence type="inferred from homology"/>
<dbReference type="InterPro" id="IPR011678">
    <property type="entry name" value="EMC1_C"/>
</dbReference>
<keyword evidence="15" id="KW-1185">Reference proteome</keyword>
<dbReference type="Proteomes" id="UP001357485">
    <property type="component" value="Unassembled WGS sequence"/>
</dbReference>
<evidence type="ECO:0000256" key="10">
    <source>
        <dbReference type="ARBA" id="ARBA00023180"/>
    </source>
</evidence>
<reference evidence="14 15" key="1">
    <citation type="submission" date="2023-08" db="EMBL/GenBank/DDBJ databases">
        <title>Black Yeasts Isolated from many extreme environments.</title>
        <authorList>
            <person name="Coleine C."/>
            <person name="Stajich J.E."/>
            <person name="Selbmann L."/>
        </authorList>
    </citation>
    <scope>NUCLEOTIDE SEQUENCE [LARGE SCALE GENOMIC DNA]</scope>
    <source>
        <strain evidence="14 15">CCFEE 536</strain>
    </source>
</reference>
<evidence type="ECO:0000256" key="5">
    <source>
        <dbReference type="ARBA" id="ARBA00022692"/>
    </source>
</evidence>
<dbReference type="InterPro" id="IPR011047">
    <property type="entry name" value="Quinoprotein_ADH-like_sf"/>
</dbReference>
<evidence type="ECO:0000256" key="4">
    <source>
        <dbReference type="ARBA" id="ARBA00020824"/>
    </source>
</evidence>
<evidence type="ECO:0000256" key="7">
    <source>
        <dbReference type="ARBA" id="ARBA00022824"/>
    </source>
</evidence>
<feature type="signal peptide" evidence="11">
    <location>
        <begin position="1"/>
        <end position="19"/>
    </location>
</feature>
<evidence type="ECO:0000256" key="1">
    <source>
        <dbReference type="ARBA" id="ARBA00004115"/>
    </source>
</evidence>
<keyword evidence="7" id="KW-0256">Endoplasmic reticulum</keyword>
<feature type="chain" id="PRO_5045947638" description="ER membrane protein complex subunit 1" evidence="11">
    <location>
        <begin position="20"/>
        <end position="968"/>
    </location>
</feature>
<dbReference type="SUPFAM" id="SSF50998">
    <property type="entry name" value="Quinoprotein alcohol dehydrogenase-like"/>
    <property type="match status" value="1"/>
</dbReference>
<gene>
    <name evidence="14" type="ORF">LTR16_002850</name>
</gene>
<dbReference type="InterPro" id="IPR026895">
    <property type="entry name" value="EMC1"/>
</dbReference>
<keyword evidence="9" id="KW-0472">Membrane</keyword>
<keyword evidence="10" id="KW-0325">Glycoprotein</keyword>
<evidence type="ECO:0000256" key="9">
    <source>
        <dbReference type="ARBA" id="ARBA00023136"/>
    </source>
</evidence>
<dbReference type="EMBL" id="JAVRRA010024869">
    <property type="protein sequence ID" value="KAK5127299.1"/>
    <property type="molecule type" value="Genomic_DNA"/>
</dbReference>
<evidence type="ECO:0000259" key="13">
    <source>
        <dbReference type="Pfam" id="PF25293"/>
    </source>
</evidence>
<comment type="subunit">
    <text evidence="3">Component of the ER membrane protein complex (EMC).</text>
</comment>
<feature type="domain" description="ER membrane protein complex subunit 1 C-terminal" evidence="12">
    <location>
        <begin position="712"/>
        <end position="931"/>
    </location>
</feature>
<evidence type="ECO:0000256" key="11">
    <source>
        <dbReference type="SAM" id="SignalP"/>
    </source>
</evidence>
<feature type="domain" description="EMC1 first beta-propeller" evidence="13">
    <location>
        <begin position="19"/>
        <end position="430"/>
    </location>
</feature>
<dbReference type="InterPro" id="IPR018391">
    <property type="entry name" value="PQQ_b-propeller_rpt"/>
</dbReference>
<keyword evidence="6 11" id="KW-0732">Signal</keyword>
<comment type="caution">
    <text evidence="14">The sequence shown here is derived from an EMBL/GenBank/DDBJ whole genome shotgun (WGS) entry which is preliminary data.</text>
</comment>
<protein>
    <recommendedName>
        <fullName evidence="4">ER membrane protein complex subunit 1</fullName>
    </recommendedName>
</protein>
<dbReference type="InterPro" id="IPR058545">
    <property type="entry name" value="Beta-prop_EMC1_1st"/>
</dbReference>
<dbReference type="PANTHER" id="PTHR21573:SF0">
    <property type="entry name" value="ER MEMBRANE PROTEIN COMPLEX SUBUNIT 1"/>
    <property type="match status" value="1"/>
</dbReference>
<name>A0ABR0KSW8_9PEZI</name>
<evidence type="ECO:0000256" key="8">
    <source>
        <dbReference type="ARBA" id="ARBA00022989"/>
    </source>
</evidence>
<sequence length="968" mass="104642">MRPQLLLASIAWFATSTLAVFEDDAFNVDYHHQLVGLPQQHTSFFHPVRPGSGAVLYTLSDKLVLGAISPKDGSVLWRQLLKAKSNTTNGFLRAGEGQDIVVSAVDGQVAGWSASNGRMAWSHDIGDSSVRDLEILELRDGKETDGGKDAVVLFGDKHPIVRRLDGNTGQVKWEFADSSGDLPYQISASATTIYLMSLHTTILNGLKIKCASLNPVTGHKDDQYTLSSDSDLSSAESIIFVGANSASPIIAWTDNSYSVLKINIIGNKNVASFNINPHGAESIERVVLHAPHHINSVSHFLVHYQTAKHHWAEVYHIDLRSHTVSKSYDLPRLAGKGVFSTSTSDANVYFTRITEDEVIVVSSTSHGALGRWPIARHEISGTSERPSHVHAVSEVAARSGALTSVRSAVLSSTGDWQLILNGESQWRRLEALAGTTTAAWAELHEEAALAHELEVEGHSNVLAAYTHRLRRHLQDLRKLPGWLQNLPKRLLGSYGGSKTAAEQDALEHDSFGFHKLVIVATEHGRLIALNAGSSGKVVWNIQAFNLAPGTKWRDAELHITEGLLTVQDPVSGETASFETLTGKRASHSAAPGSGSAASTKISYDLVGGELRGIVADWSNASPVWDFKPSKGERIQALTARPTEDPVASIGKVLGDRRVLYKYLNPNLVLVTTVSDSARSLSVYLLDSVSGSVLYSATHSDIDVTRTISSTVSENWLAYSFTLDSSSVSTSQGHELVVAELFESAIPNDRGPLEASSNYSSMQPSYAGGDGAKPYVVAQSYHIPEEVSHMAVTQTRQGITSRQLLVVLAESSSIVGIPRMFIDPRRPIGRDPTATEAAEGLIRYSPVIELDPKWYLTHKREVIGIKKIITSPALLESTSLVFAYGLDVFGTRISPSFSFDVLGKDFNKLQMLATVAALGIGTFIVAPLVSSSSKAEQTHADAEAGSEETDQCPVATMTQIPIGAFQFVL</sequence>
<dbReference type="Pfam" id="PF25293">
    <property type="entry name" value="Beta-prop_EMC1_N"/>
    <property type="match status" value="1"/>
</dbReference>
<comment type="subcellular location">
    <subcellularLocation>
        <location evidence="1">Endoplasmic reticulum membrane</location>
        <topology evidence="1">Single-pass type I membrane protein</topology>
    </subcellularLocation>
</comment>
<dbReference type="Gene3D" id="2.130.10.10">
    <property type="entry name" value="YVTN repeat-like/Quinoprotein amine dehydrogenase"/>
    <property type="match status" value="1"/>
</dbReference>
<evidence type="ECO:0000256" key="3">
    <source>
        <dbReference type="ARBA" id="ARBA00011276"/>
    </source>
</evidence>